<evidence type="ECO:0000256" key="4">
    <source>
        <dbReference type="ARBA" id="ARBA00022786"/>
    </source>
</evidence>
<dbReference type="EC" id="3.4.19.12" evidence="2"/>
<keyword evidence="6" id="KW-0788">Thiol protease</keyword>
<feature type="region of interest" description="Disordered" evidence="7">
    <location>
        <begin position="800"/>
        <end position="828"/>
    </location>
</feature>
<evidence type="ECO:0000256" key="7">
    <source>
        <dbReference type="SAM" id="MobiDB-lite"/>
    </source>
</evidence>
<protein>
    <recommendedName>
        <fullName evidence="2">ubiquitinyl hydrolase 1</fullName>
        <ecNumber evidence="2">3.4.19.12</ecNumber>
    </recommendedName>
</protein>
<dbReference type="Pfam" id="PF10275">
    <property type="entry name" value="Peptidase_C65"/>
    <property type="match status" value="1"/>
</dbReference>
<dbReference type="GO" id="GO:0005634">
    <property type="term" value="C:nucleus"/>
    <property type="evidence" value="ECO:0007669"/>
    <property type="project" value="TreeGrafter"/>
</dbReference>
<keyword evidence="8" id="KW-0472">Membrane</keyword>
<feature type="transmembrane region" description="Helical" evidence="8">
    <location>
        <begin position="93"/>
        <end position="110"/>
    </location>
</feature>
<dbReference type="SUPFAM" id="SSF54001">
    <property type="entry name" value="Cysteine proteinases"/>
    <property type="match status" value="1"/>
</dbReference>
<gene>
    <name evidence="9" type="primary">OTUB1_2</name>
    <name evidence="9" type="ORF">FOZ60_014427</name>
</gene>
<comment type="caution">
    <text evidence="9">The sequence shown here is derived from an EMBL/GenBank/DDBJ whole genome shotgun (WGS) entry which is preliminary data.</text>
</comment>
<keyword evidence="4" id="KW-0833">Ubl conjugation pathway</keyword>
<evidence type="ECO:0000256" key="5">
    <source>
        <dbReference type="ARBA" id="ARBA00022801"/>
    </source>
</evidence>
<dbReference type="PANTHER" id="PTHR12931">
    <property type="entry name" value="UBIQUITIN THIOLESTERASE PROTEIN OTUB"/>
    <property type="match status" value="1"/>
</dbReference>
<feature type="compositionally biased region" description="Pro residues" evidence="7">
    <location>
        <begin position="226"/>
        <end position="235"/>
    </location>
</feature>
<comment type="catalytic activity">
    <reaction evidence="1">
        <text>Thiol-dependent hydrolysis of ester, thioester, amide, peptide and isopeptide bonds formed by the C-terminal Gly of ubiquitin (a 76-residue protein attached to proteins as an intracellular targeting signal).</text>
        <dbReference type="EC" id="3.4.19.12"/>
    </reaction>
</comment>
<dbReference type="OrthoDB" id="441469at2759"/>
<evidence type="ECO:0000256" key="1">
    <source>
        <dbReference type="ARBA" id="ARBA00000707"/>
    </source>
</evidence>
<feature type="transmembrane region" description="Helical" evidence="8">
    <location>
        <begin position="116"/>
        <end position="139"/>
    </location>
</feature>
<dbReference type="Gene3D" id="1.20.1300.20">
    <property type="entry name" value="Peptidase C65 Otubain, subdomain 2"/>
    <property type="match status" value="1"/>
</dbReference>
<keyword evidence="8" id="KW-0812">Transmembrane</keyword>
<feature type="transmembrane region" description="Helical" evidence="8">
    <location>
        <begin position="69"/>
        <end position="86"/>
    </location>
</feature>
<evidence type="ECO:0000256" key="6">
    <source>
        <dbReference type="ARBA" id="ARBA00022807"/>
    </source>
</evidence>
<accession>A0A7J6P8A7</accession>
<sequence>MASLIRMMEVDGTGIYYRTSGYILNIGTWWSSSNGERAPYFSLLPLLSMIPIPSAGGPRVPNEAIRQKYRPALLVLLFLHLAVAGVRIYQLQIVNGVMSLLWIGGAYYVIVKWDMMLHYITMVGFIFGFNGFVSTLYLIERLTKVKAAPMFSFPIADSLLVAQPLLDALVAFVCWRVYEADKNLEGYVPVNSASAAPRYSTTYGSYSWVKGSGARRASSKCLTMVPSPPPPPPTVPSERPSSDGTVLTELPKSLDSAVMRQPMPVIEPGNEGILVGSPTTFDERIKDQSSSTGHPNLLAQYSELVLFYRYWRTVRGDGNCYYRALAYGFVEHSALFCPAALTTLVNKLAAMSDKGRSHPMFAGSYRVLSILLPSWRARLEAAAGDEEGEKRVLTEIHRAFNTPAIDQAFIAAIRLLVGDYLYRHKSEPCTAGADADCSFTWDQWAYGMMDAGIDGPGGFVDSAVLKMEEDASDLVQAAAPRALGCCVRIIMVHRDRTALHNIDYGDNSSEPQVHLLFQPGHYELLIPKQPERYAILPIIDDAALVPAGVPVQGPPQGSSSNEFEGFMQQVLTKYHSLWGQSRYLSSTLDQLLSRLDLHARPSSNAEPVDARSELTEMRNVLNNLVEAQRQLSAMPEDPMDEETPVLWASLLEIGGVGTPGTWRLYGSSPSQLQHPKGDGVNLKIEDGSEEALMDWPELQNSITPATASAGAFICGLCGKDGQLGGDEGDGVRAPCGDKIHEECLRKFIDDTIEKNGTPLQDIRCWQHERRSLLSKPPLLIAQGFPHRFGRAFLQANMRAPESTDDAEMKSDGTDVATADEPEGEEPTEKCVICNKPGDLGVRFPCGCPSHKKCLESSVENGVRNGQAPAEIECPEHTGRRLGVSFLESTVPAALEPVRSVWSGFSSRVAAVAAAANSNSNAGTVKPGPKAVRSGDRVDVAAKSEAHKVRTSPIAHSTLHPILSIFPGRTRQNSDAVSSGECAMVSKGGKL</sequence>
<name>A0A7J6P8A7_PEROL</name>
<evidence type="ECO:0000256" key="3">
    <source>
        <dbReference type="ARBA" id="ARBA00022670"/>
    </source>
</evidence>
<dbReference type="GO" id="GO:0004843">
    <property type="term" value="F:cysteine-type deubiquitinase activity"/>
    <property type="evidence" value="ECO:0007669"/>
    <property type="project" value="UniProtKB-EC"/>
</dbReference>
<evidence type="ECO:0000256" key="2">
    <source>
        <dbReference type="ARBA" id="ARBA00012759"/>
    </source>
</evidence>
<dbReference type="InterPro" id="IPR038765">
    <property type="entry name" value="Papain-like_cys_pep_sf"/>
</dbReference>
<evidence type="ECO:0000256" key="8">
    <source>
        <dbReference type="SAM" id="Phobius"/>
    </source>
</evidence>
<proteinExistence type="predicted"/>
<dbReference type="PANTHER" id="PTHR12931:SF15">
    <property type="entry name" value="UBIQUITIN THIOESTERASE OTUBAIN-LIKE"/>
    <property type="match status" value="1"/>
</dbReference>
<dbReference type="Proteomes" id="UP000541610">
    <property type="component" value="Unassembled WGS sequence"/>
</dbReference>
<keyword evidence="8" id="KW-1133">Transmembrane helix</keyword>
<feature type="region of interest" description="Disordered" evidence="7">
    <location>
        <begin position="225"/>
        <end position="247"/>
    </location>
</feature>
<keyword evidence="5" id="KW-0378">Hydrolase</keyword>
<dbReference type="AlphaFoldDB" id="A0A7J6P8A7"/>
<organism evidence="9 10">
    <name type="scientific">Perkinsus olseni</name>
    <name type="common">Perkinsus atlanticus</name>
    <dbReference type="NCBI Taxonomy" id="32597"/>
    <lineage>
        <taxon>Eukaryota</taxon>
        <taxon>Sar</taxon>
        <taxon>Alveolata</taxon>
        <taxon>Perkinsozoa</taxon>
        <taxon>Perkinsea</taxon>
        <taxon>Perkinsida</taxon>
        <taxon>Perkinsidae</taxon>
        <taxon>Perkinsus</taxon>
    </lineage>
</organism>
<dbReference type="EMBL" id="JABANP010000068">
    <property type="protein sequence ID" value="KAF4691940.1"/>
    <property type="molecule type" value="Genomic_DNA"/>
</dbReference>
<dbReference type="CDD" id="cd22749">
    <property type="entry name" value="Otubain_C65"/>
    <property type="match status" value="1"/>
</dbReference>
<dbReference type="Gene3D" id="3.30.200.60">
    <property type="entry name" value="Peptidase C65 Otubain, subdomain 1"/>
    <property type="match status" value="1"/>
</dbReference>
<dbReference type="InterPro" id="IPR042467">
    <property type="entry name" value="Peptidase_C65_otubain_sub2"/>
</dbReference>
<evidence type="ECO:0000313" key="10">
    <source>
        <dbReference type="Proteomes" id="UP000541610"/>
    </source>
</evidence>
<dbReference type="GO" id="GO:0043130">
    <property type="term" value="F:ubiquitin binding"/>
    <property type="evidence" value="ECO:0007669"/>
    <property type="project" value="TreeGrafter"/>
</dbReference>
<dbReference type="GO" id="GO:0006508">
    <property type="term" value="P:proteolysis"/>
    <property type="evidence" value="ECO:0007669"/>
    <property type="project" value="UniProtKB-KW"/>
</dbReference>
<dbReference type="InterPro" id="IPR042468">
    <property type="entry name" value="Peptidase_C65_otubain_sub1"/>
</dbReference>
<dbReference type="GO" id="GO:0071108">
    <property type="term" value="P:protein K48-linked deubiquitination"/>
    <property type="evidence" value="ECO:0007669"/>
    <property type="project" value="TreeGrafter"/>
</dbReference>
<keyword evidence="3" id="KW-0645">Protease</keyword>
<reference evidence="9 10" key="1">
    <citation type="submission" date="2020-04" db="EMBL/GenBank/DDBJ databases">
        <title>Perkinsus olseni comparative genomics.</title>
        <authorList>
            <person name="Bogema D.R."/>
        </authorList>
    </citation>
    <scope>NUCLEOTIDE SEQUENCE [LARGE SCALE GENOMIC DNA]</scope>
    <source>
        <strain evidence="9">00978-12</strain>
    </source>
</reference>
<dbReference type="InterPro" id="IPR019400">
    <property type="entry name" value="Peptidase_C65_otubain"/>
</dbReference>
<evidence type="ECO:0000313" key="9">
    <source>
        <dbReference type="EMBL" id="KAF4691940.1"/>
    </source>
</evidence>